<feature type="domain" description="Methyltransferase" evidence="3">
    <location>
        <begin position="124"/>
        <end position="218"/>
    </location>
</feature>
<dbReference type="AlphaFoldDB" id="A0A518BQJ6"/>
<reference evidence="4 5" key="1">
    <citation type="submission" date="2019-02" db="EMBL/GenBank/DDBJ databases">
        <title>Deep-cultivation of Planctomycetes and their phenomic and genomic characterization uncovers novel biology.</title>
        <authorList>
            <person name="Wiegand S."/>
            <person name="Jogler M."/>
            <person name="Boedeker C."/>
            <person name="Pinto D."/>
            <person name="Vollmers J."/>
            <person name="Rivas-Marin E."/>
            <person name="Kohn T."/>
            <person name="Peeters S.H."/>
            <person name="Heuer A."/>
            <person name="Rast P."/>
            <person name="Oberbeckmann S."/>
            <person name="Bunk B."/>
            <person name="Jeske O."/>
            <person name="Meyerdierks A."/>
            <person name="Storesund J.E."/>
            <person name="Kallscheuer N."/>
            <person name="Luecker S."/>
            <person name="Lage O.M."/>
            <person name="Pohl T."/>
            <person name="Merkel B.J."/>
            <person name="Hornburger P."/>
            <person name="Mueller R.-W."/>
            <person name="Bruemmer F."/>
            <person name="Labrenz M."/>
            <person name="Spormann A.M."/>
            <person name="Op den Camp H."/>
            <person name="Overmann J."/>
            <person name="Amann R."/>
            <person name="Jetten M.S.M."/>
            <person name="Mascher T."/>
            <person name="Medema M.H."/>
            <person name="Devos D.P."/>
            <person name="Kaster A.-K."/>
            <person name="Ovreas L."/>
            <person name="Rohde M."/>
            <person name="Galperin M.Y."/>
            <person name="Jogler C."/>
        </authorList>
    </citation>
    <scope>NUCLEOTIDE SEQUENCE [LARGE SCALE GENOMIC DNA]</scope>
    <source>
        <strain evidence="4 5">Pla133</strain>
    </source>
</reference>
<dbReference type="Proteomes" id="UP000316921">
    <property type="component" value="Chromosome"/>
</dbReference>
<sequence length="321" mass="36702">MPPPRHSSPAELWESALGKLRRFVSPQAAQLLAIRDGRAPRAPLARAADQRDGESWLQLPEGLPLERLDEFVDRDPWPLPHPDDREGYHGERHFDYWLSGLTDWWSIGRTLARHGADLAPGAAVLDLGCASGRVLRHFLAQGDRLDLFGADINHRHVEWVRRHLASASCKPLPTTILPTLPLPDHALDLVYAFSVLTHIDEFELGWLAELRRVLAPGGIAYLTIHSEHTWSALNPDWALWHGLIGHCRDEDDRPVTARTFEEPMGRERAVFRWKRSGNYICNVFHRSDYIQGTWGRFFDVLEIVEEGADYQDVVVLRRPRR</sequence>
<dbReference type="InterPro" id="IPR029063">
    <property type="entry name" value="SAM-dependent_MTases_sf"/>
</dbReference>
<keyword evidence="1" id="KW-0489">Methyltransferase</keyword>
<dbReference type="EMBL" id="CP036287">
    <property type="protein sequence ID" value="QDU69220.1"/>
    <property type="molecule type" value="Genomic_DNA"/>
</dbReference>
<evidence type="ECO:0000256" key="2">
    <source>
        <dbReference type="ARBA" id="ARBA00022679"/>
    </source>
</evidence>
<dbReference type="GO" id="GO:0008757">
    <property type="term" value="F:S-adenosylmethionine-dependent methyltransferase activity"/>
    <property type="evidence" value="ECO:0007669"/>
    <property type="project" value="InterPro"/>
</dbReference>
<organism evidence="4 5">
    <name type="scientific">Engelhardtia mirabilis</name>
    <dbReference type="NCBI Taxonomy" id="2528011"/>
    <lineage>
        <taxon>Bacteria</taxon>
        <taxon>Pseudomonadati</taxon>
        <taxon>Planctomycetota</taxon>
        <taxon>Planctomycetia</taxon>
        <taxon>Planctomycetia incertae sedis</taxon>
        <taxon>Engelhardtia</taxon>
    </lineage>
</organism>
<evidence type="ECO:0000256" key="1">
    <source>
        <dbReference type="ARBA" id="ARBA00022603"/>
    </source>
</evidence>
<gene>
    <name evidence="4" type="ORF">Pla133_43370</name>
</gene>
<accession>A0A518BQJ6</accession>
<dbReference type="CDD" id="cd02440">
    <property type="entry name" value="AdoMet_MTases"/>
    <property type="match status" value="1"/>
</dbReference>
<keyword evidence="2" id="KW-0808">Transferase</keyword>
<dbReference type="PANTHER" id="PTHR43861:SF1">
    <property type="entry name" value="TRANS-ACONITATE 2-METHYLTRANSFERASE"/>
    <property type="match status" value="1"/>
</dbReference>
<keyword evidence="5" id="KW-1185">Reference proteome</keyword>
<proteinExistence type="predicted"/>
<dbReference type="PANTHER" id="PTHR43861">
    <property type="entry name" value="TRANS-ACONITATE 2-METHYLTRANSFERASE-RELATED"/>
    <property type="match status" value="1"/>
</dbReference>
<dbReference type="Pfam" id="PF13649">
    <property type="entry name" value="Methyltransf_25"/>
    <property type="match status" value="1"/>
</dbReference>
<dbReference type="KEGG" id="pbap:Pla133_43370"/>
<evidence type="ECO:0000313" key="4">
    <source>
        <dbReference type="EMBL" id="QDU69220.1"/>
    </source>
</evidence>
<evidence type="ECO:0000259" key="3">
    <source>
        <dbReference type="Pfam" id="PF13649"/>
    </source>
</evidence>
<dbReference type="RefSeq" id="WP_145068920.1">
    <property type="nucleotide sequence ID" value="NZ_CP036287.1"/>
</dbReference>
<dbReference type="Gene3D" id="3.40.50.150">
    <property type="entry name" value="Vaccinia Virus protein VP39"/>
    <property type="match status" value="1"/>
</dbReference>
<dbReference type="InterPro" id="IPR041698">
    <property type="entry name" value="Methyltransf_25"/>
</dbReference>
<dbReference type="SUPFAM" id="SSF53335">
    <property type="entry name" value="S-adenosyl-L-methionine-dependent methyltransferases"/>
    <property type="match status" value="1"/>
</dbReference>
<evidence type="ECO:0000313" key="5">
    <source>
        <dbReference type="Proteomes" id="UP000316921"/>
    </source>
</evidence>
<name>A0A518BQJ6_9BACT</name>
<protein>
    <recommendedName>
        <fullName evidence="3">Methyltransferase domain-containing protein</fullName>
    </recommendedName>
</protein>